<evidence type="ECO:0000313" key="10">
    <source>
        <dbReference type="EMBL" id="RJP68476.1"/>
    </source>
</evidence>
<feature type="transmembrane region" description="Helical" evidence="9">
    <location>
        <begin position="903"/>
        <end position="923"/>
    </location>
</feature>
<evidence type="ECO:0000256" key="7">
    <source>
        <dbReference type="ARBA" id="ARBA00022989"/>
    </source>
</evidence>
<dbReference type="NCBIfam" id="TIGR00915">
    <property type="entry name" value="2A0602"/>
    <property type="match status" value="1"/>
</dbReference>
<dbReference type="GO" id="GO:0015562">
    <property type="term" value="F:efflux transmembrane transporter activity"/>
    <property type="evidence" value="ECO:0007669"/>
    <property type="project" value="InterPro"/>
</dbReference>
<dbReference type="Proteomes" id="UP000285961">
    <property type="component" value="Unassembled WGS sequence"/>
</dbReference>
<feature type="transmembrane region" description="Helical" evidence="9">
    <location>
        <begin position="929"/>
        <end position="954"/>
    </location>
</feature>
<proteinExistence type="inferred from homology"/>
<name>A0A419EVJ8_9BACT</name>
<dbReference type="GO" id="GO:0042910">
    <property type="term" value="F:xenobiotic transmembrane transporter activity"/>
    <property type="evidence" value="ECO:0007669"/>
    <property type="project" value="TreeGrafter"/>
</dbReference>
<dbReference type="InterPro" id="IPR001036">
    <property type="entry name" value="Acrflvin-R"/>
</dbReference>
<protein>
    <submittedName>
        <fullName evidence="10">Efflux RND transporter permease subunit</fullName>
    </submittedName>
</protein>
<comment type="similarity">
    <text evidence="2">Belongs to the resistance-nodulation-cell division (RND) (TC 2.A.6) family.</text>
</comment>
<feature type="transmembrane region" description="Helical" evidence="9">
    <location>
        <begin position="12"/>
        <end position="31"/>
    </location>
</feature>
<evidence type="ECO:0000313" key="11">
    <source>
        <dbReference type="Proteomes" id="UP000285961"/>
    </source>
</evidence>
<feature type="transmembrane region" description="Helical" evidence="9">
    <location>
        <begin position="975"/>
        <end position="994"/>
    </location>
</feature>
<dbReference type="Gene3D" id="3.30.70.1440">
    <property type="entry name" value="Multidrug efflux transporter AcrB pore domain"/>
    <property type="match status" value="1"/>
</dbReference>
<feature type="transmembrane region" description="Helical" evidence="9">
    <location>
        <begin position="366"/>
        <end position="386"/>
    </location>
</feature>
<keyword evidence="4" id="KW-1003">Cell membrane</keyword>
<dbReference type="Gene3D" id="3.30.2090.10">
    <property type="entry name" value="Multidrug efflux transporter AcrB TolC docking domain, DN and DC subdomains"/>
    <property type="match status" value="2"/>
</dbReference>
<evidence type="ECO:0000256" key="4">
    <source>
        <dbReference type="ARBA" id="ARBA00022475"/>
    </source>
</evidence>
<keyword evidence="5" id="KW-0997">Cell inner membrane</keyword>
<evidence type="ECO:0000256" key="5">
    <source>
        <dbReference type="ARBA" id="ARBA00022519"/>
    </source>
</evidence>
<dbReference type="GO" id="GO:0005886">
    <property type="term" value="C:plasma membrane"/>
    <property type="evidence" value="ECO:0007669"/>
    <property type="project" value="UniProtKB-SubCell"/>
</dbReference>
<reference evidence="10 11" key="1">
    <citation type="journal article" date="2017" name="ISME J.">
        <title>Energy and carbon metabolisms in a deep terrestrial subsurface fluid microbial community.</title>
        <authorList>
            <person name="Momper L."/>
            <person name="Jungbluth S.P."/>
            <person name="Lee M.D."/>
            <person name="Amend J.P."/>
        </authorList>
    </citation>
    <scope>NUCLEOTIDE SEQUENCE [LARGE SCALE GENOMIC DNA]</scope>
    <source>
        <strain evidence="10">SURF_17</strain>
    </source>
</reference>
<comment type="subcellular location">
    <subcellularLocation>
        <location evidence="1">Cell inner membrane</location>
        <topology evidence="1">Multi-pass membrane protein</topology>
    </subcellularLocation>
</comment>
<feature type="transmembrane region" description="Helical" evidence="9">
    <location>
        <begin position="434"/>
        <end position="458"/>
    </location>
</feature>
<dbReference type="PRINTS" id="PR00702">
    <property type="entry name" value="ACRIFLAVINRP"/>
</dbReference>
<dbReference type="InterPro" id="IPR027463">
    <property type="entry name" value="AcrB_DN_DC_subdom"/>
</dbReference>
<dbReference type="Pfam" id="PF00873">
    <property type="entry name" value="ACR_tran"/>
    <property type="match status" value="1"/>
</dbReference>
<keyword evidence="6 9" id="KW-0812">Transmembrane</keyword>
<dbReference type="Gene3D" id="1.20.1640.10">
    <property type="entry name" value="Multidrug efflux transporter AcrB transmembrane domain"/>
    <property type="match status" value="2"/>
</dbReference>
<accession>A0A419EVJ8</accession>
<dbReference type="FunFam" id="3.30.70.1430:FF:000001">
    <property type="entry name" value="Efflux pump membrane transporter"/>
    <property type="match status" value="1"/>
</dbReference>
<evidence type="ECO:0000256" key="3">
    <source>
        <dbReference type="ARBA" id="ARBA00022448"/>
    </source>
</evidence>
<keyword evidence="8 9" id="KW-0472">Membrane</keyword>
<dbReference type="GO" id="GO:0009636">
    <property type="term" value="P:response to toxic substance"/>
    <property type="evidence" value="ECO:0007669"/>
    <property type="project" value="UniProtKB-ARBA"/>
</dbReference>
<evidence type="ECO:0000256" key="8">
    <source>
        <dbReference type="ARBA" id="ARBA00023136"/>
    </source>
</evidence>
<dbReference type="Gene3D" id="3.30.70.1320">
    <property type="entry name" value="Multidrug efflux transporter AcrB pore domain like"/>
    <property type="match status" value="1"/>
</dbReference>
<gene>
    <name evidence="10" type="ORF">C4532_12580</name>
</gene>
<dbReference type="EMBL" id="QZKI01000091">
    <property type="protein sequence ID" value="RJP68476.1"/>
    <property type="molecule type" value="Genomic_DNA"/>
</dbReference>
<feature type="transmembrane region" description="Helical" evidence="9">
    <location>
        <begin position="879"/>
        <end position="896"/>
    </location>
</feature>
<keyword evidence="3" id="KW-0813">Transport</keyword>
<evidence type="ECO:0000256" key="9">
    <source>
        <dbReference type="SAM" id="Phobius"/>
    </source>
</evidence>
<evidence type="ECO:0000256" key="1">
    <source>
        <dbReference type="ARBA" id="ARBA00004429"/>
    </source>
</evidence>
<dbReference type="InterPro" id="IPR004764">
    <property type="entry name" value="MdtF-like"/>
</dbReference>
<dbReference type="FunFam" id="1.20.1640.10:FF:000001">
    <property type="entry name" value="Efflux pump membrane transporter"/>
    <property type="match status" value="1"/>
</dbReference>
<dbReference type="PANTHER" id="PTHR32063">
    <property type="match status" value="1"/>
</dbReference>
<dbReference type="SUPFAM" id="SSF82866">
    <property type="entry name" value="Multidrug efflux transporter AcrB transmembrane domain"/>
    <property type="match status" value="2"/>
</dbReference>
<comment type="caution">
    <text evidence="10">The sequence shown here is derived from an EMBL/GenBank/DDBJ whole genome shotgun (WGS) entry which is preliminary data.</text>
</comment>
<evidence type="ECO:0000256" key="6">
    <source>
        <dbReference type="ARBA" id="ARBA00022692"/>
    </source>
</evidence>
<feature type="transmembrane region" description="Helical" evidence="9">
    <location>
        <begin position="1006"/>
        <end position="1030"/>
    </location>
</feature>
<feature type="transmembrane region" description="Helical" evidence="9">
    <location>
        <begin position="470"/>
        <end position="497"/>
    </location>
</feature>
<dbReference type="Gene3D" id="3.30.70.1430">
    <property type="entry name" value="Multidrug efflux transporter AcrB pore domain"/>
    <property type="match status" value="2"/>
</dbReference>
<feature type="transmembrane region" description="Helical" evidence="9">
    <location>
        <begin position="544"/>
        <end position="561"/>
    </location>
</feature>
<dbReference type="SUPFAM" id="SSF82714">
    <property type="entry name" value="Multidrug efflux transporter AcrB TolC docking domain, DN and DC subdomains"/>
    <property type="match status" value="2"/>
</dbReference>
<dbReference type="PANTHER" id="PTHR32063:SF13">
    <property type="entry name" value="MULTIDRUG EFFLUX PUMP SUBUNIT ACRB-RELATED"/>
    <property type="match status" value="1"/>
</dbReference>
<feature type="transmembrane region" description="Helical" evidence="9">
    <location>
        <begin position="340"/>
        <end position="359"/>
    </location>
</feature>
<dbReference type="AlphaFoldDB" id="A0A419EVJ8"/>
<keyword evidence="7 9" id="KW-1133">Transmembrane helix</keyword>
<evidence type="ECO:0000256" key="2">
    <source>
        <dbReference type="ARBA" id="ARBA00010942"/>
    </source>
</evidence>
<organism evidence="10 11">
    <name type="scientific">Candidatus Abyssobacteria bacterium SURF_17</name>
    <dbReference type="NCBI Taxonomy" id="2093361"/>
    <lineage>
        <taxon>Bacteria</taxon>
        <taxon>Pseudomonadati</taxon>
        <taxon>Candidatus Hydrogenedentota</taxon>
        <taxon>Candidatus Abyssobacteria</taxon>
    </lineage>
</organism>
<dbReference type="NCBIfam" id="NF000282">
    <property type="entry name" value="RND_permease_1"/>
    <property type="match status" value="1"/>
</dbReference>
<sequence length="1058" mass="114610">MLSNFFLDRPVFAWVIAIIMMLAGGLAIYNLPISQYPPIAPPSIAIDAFYPGASAETVENSLVQIIEQKMTGFDKLLYMSATSDASGAGRIELTFAPGTDPDLAWAEVQNKLQLAMASLPDVVQRQGVKVSKSTRNYLMLVGLTSEGSMDMIDLADYAQSRIEKVLARVPGVGEVESFGSQYAMRVWLNPDKLTDYQLTIEDVIGGLRAYNVEVSAGQFGGAPAVKGQRLNASIIVQNLLRTPAEFAAIPLCINPDGSIVRVRDVGRTELGTERYETHVLFNGNPAAALAVRQAAGANALDTADAVRATMAELSKYFPPGMKVIYPFDTTPFVKVAIGEVVKTLFEAILLVFLVMYLFLGNIRATLIPTIAVPVVILGTFAVLGLFGFSINMLTMFAMVLAIGLLVDDAIVVVENVERVMGEEGLPPKEATRKSMGEITSALIGIGLVLAAVFGPMAFFGGSTGVIYRQFSVTVIASMLLSVLVALILTPVLCASLLKRVEKGHEAAETGFFLFRPFFRWFDRVFYRLRDAYRAMVHRILSRKLSYLFIYLVIVAALGLLFQRMPTAYLPDEDQGIMFIQAMLPTGSTLEQTEQVMTNVRNHFLEGEKEAVESCMSISGRSFSGAGQNVGMAFIKLKDWEARDRPDLKVNAIVGRAMQALSNIRNARVFAYAPPAVVELGTAGGFDFQLQDRGGLGHEALMEARNQMLDMAAQDPRLTRVRPNGLEDVPQYRIDVDWEKAGALGVPITAIHHTISAAFGSAYVNDFIQGGRVKRVYVQADAPHRMLPSDLEHLYVRNEAGTMTPFASFASGRWAYGASRLERFNAFPSLNILGEPSPGRSSGEAMQAMEEIVSKLPGGIGFDWTGVSYQERMAKSQAPLLYAFSMIVIFLCLAALYESWTVPISVMLALPLGVIGGVLATSLRHLPNDVYFQIGLLTVLGLTTKNAILIVQFAIAKVHEGMGLVEATLEGAKLRLRPILMTSLAFGFGVLPLAMATGAGAGAQTAIGTGVLGGMATATFLAIFFIPLFYVGVVQLFGKKKGAQTEGPDSDTVNLSDEQ</sequence>
<dbReference type="SUPFAM" id="SSF82693">
    <property type="entry name" value="Multidrug efflux transporter AcrB pore domain, PN1, PN2, PC1 and PC2 subdomains"/>
    <property type="match status" value="4"/>
</dbReference>